<comment type="similarity">
    <text evidence="1 3">Belongs to the short-chain dehydrogenases/reductases (SDR) family.</text>
</comment>
<evidence type="ECO:0000256" key="2">
    <source>
        <dbReference type="ARBA" id="ARBA00023002"/>
    </source>
</evidence>
<sequence>MTKTVLITGASSGIGRATALYFQKQGWNVAATMRSPDREISKANGLANLDRVILLKLDVTDPSTIAEAVTETITRFGAIDVLVNNAGYGMLGAFEASTSEQIQRQFNTNVFGLMETTRAILPHFRERKCGVVVNVASIGGRVAFPLYSLYHATKWAIEGFSESLQHELLAFNIRVKIIEPGPIKTDFYERSADRSSNPDFPEYDDFSDRVLTKMNKIGTTGSPAEVVAKTIYGASTDNSWKLRYPTDPLAKQLLFLRKLLPDFLFTKIVRQSTNV</sequence>
<organism evidence="4 5">
    <name type="scientific">Pseudanabaena frigida</name>
    <dbReference type="NCBI Taxonomy" id="945775"/>
    <lineage>
        <taxon>Bacteria</taxon>
        <taxon>Bacillati</taxon>
        <taxon>Cyanobacteriota</taxon>
        <taxon>Cyanophyceae</taxon>
        <taxon>Pseudanabaenales</taxon>
        <taxon>Pseudanabaenaceae</taxon>
        <taxon>Pseudanabaena</taxon>
    </lineage>
</organism>
<dbReference type="Gene3D" id="3.40.50.720">
    <property type="entry name" value="NAD(P)-binding Rossmann-like Domain"/>
    <property type="match status" value="1"/>
</dbReference>
<evidence type="ECO:0000313" key="5">
    <source>
        <dbReference type="Proteomes" id="UP000249467"/>
    </source>
</evidence>
<evidence type="ECO:0000313" key="4">
    <source>
        <dbReference type="EMBL" id="PZO43761.1"/>
    </source>
</evidence>
<comment type="caution">
    <text evidence="4">The sequence shown here is derived from an EMBL/GenBank/DDBJ whole genome shotgun (WGS) entry which is preliminary data.</text>
</comment>
<dbReference type="EMBL" id="QBML01000004">
    <property type="protein sequence ID" value="PZO43761.1"/>
    <property type="molecule type" value="Genomic_DNA"/>
</dbReference>
<accession>A0A2W4Y8J5</accession>
<dbReference type="PANTHER" id="PTHR43976">
    <property type="entry name" value="SHORT CHAIN DEHYDROGENASE"/>
    <property type="match status" value="1"/>
</dbReference>
<protein>
    <submittedName>
        <fullName evidence="4">Short-chain dehydrogenase/reductase</fullName>
    </submittedName>
</protein>
<keyword evidence="2" id="KW-0560">Oxidoreductase</keyword>
<dbReference type="InterPro" id="IPR002347">
    <property type="entry name" value="SDR_fam"/>
</dbReference>
<dbReference type="GO" id="GO:0016491">
    <property type="term" value="F:oxidoreductase activity"/>
    <property type="evidence" value="ECO:0007669"/>
    <property type="project" value="UniProtKB-KW"/>
</dbReference>
<dbReference type="Proteomes" id="UP000249467">
    <property type="component" value="Unassembled WGS sequence"/>
</dbReference>
<dbReference type="PRINTS" id="PR00080">
    <property type="entry name" value="SDRFAMILY"/>
</dbReference>
<evidence type="ECO:0000256" key="3">
    <source>
        <dbReference type="RuleBase" id="RU000363"/>
    </source>
</evidence>
<dbReference type="CDD" id="cd05374">
    <property type="entry name" value="17beta-HSD-like_SDR_c"/>
    <property type="match status" value="1"/>
</dbReference>
<dbReference type="SUPFAM" id="SSF51735">
    <property type="entry name" value="NAD(P)-binding Rossmann-fold domains"/>
    <property type="match status" value="1"/>
</dbReference>
<reference evidence="4 5" key="2">
    <citation type="submission" date="2018-06" db="EMBL/GenBank/DDBJ databases">
        <title>Metagenomic assembly of (sub)arctic Cyanobacteria and their associated microbiome from non-axenic cultures.</title>
        <authorList>
            <person name="Baurain D."/>
        </authorList>
    </citation>
    <scope>NUCLEOTIDE SEQUENCE [LARGE SCALE GENOMIC DNA]</scope>
    <source>
        <strain evidence="4">ULC066bin1</strain>
    </source>
</reference>
<evidence type="ECO:0000256" key="1">
    <source>
        <dbReference type="ARBA" id="ARBA00006484"/>
    </source>
</evidence>
<dbReference type="PRINTS" id="PR00081">
    <property type="entry name" value="GDHRDH"/>
</dbReference>
<reference evidence="4 5" key="1">
    <citation type="submission" date="2018-04" db="EMBL/GenBank/DDBJ databases">
        <authorList>
            <person name="Go L.Y."/>
            <person name="Mitchell J.A."/>
        </authorList>
    </citation>
    <scope>NUCLEOTIDE SEQUENCE [LARGE SCALE GENOMIC DNA]</scope>
    <source>
        <strain evidence="4">ULC066bin1</strain>
    </source>
</reference>
<dbReference type="Pfam" id="PF00106">
    <property type="entry name" value="adh_short"/>
    <property type="match status" value="1"/>
</dbReference>
<name>A0A2W4Y8J5_9CYAN</name>
<dbReference type="AlphaFoldDB" id="A0A2W4Y8J5"/>
<dbReference type="FunFam" id="3.40.50.720:FF:000084">
    <property type="entry name" value="Short-chain dehydrogenase reductase"/>
    <property type="match status" value="1"/>
</dbReference>
<dbReference type="InterPro" id="IPR036291">
    <property type="entry name" value="NAD(P)-bd_dom_sf"/>
</dbReference>
<dbReference type="PANTHER" id="PTHR43976:SF16">
    <property type="entry name" value="SHORT-CHAIN DEHYDROGENASE_REDUCTASE FAMILY PROTEIN"/>
    <property type="match status" value="1"/>
</dbReference>
<gene>
    <name evidence="4" type="ORF">DCF19_03790</name>
</gene>
<dbReference type="InterPro" id="IPR051911">
    <property type="entry name" value="SDR_oxidoreductase"/>
</dbReference>
<proteinExistence type="inferred from homology"/>